<keyword evidence="2" id="KW-1185">Reference proteome</keyword>
<dbReference type="InterPro" id="IPR050177">
    <property type="entry name" value="Lipid_A_modif_metabolic_enz"/>
</dbReference>
<dbReference type="AlphaFoldDB" id="A0A5C3DVM3"/>
<name>A0A5C3DVM3_9BASI</name>
<gene>
    <name evidence="1" type="ORF">UTRI_01192</name>
</gene>
<dbReference type="PANTHER" id="PTHR43245">
    <property type="entry name" value="BIFUNCTIONAL POLYMYXIN RESISTANCE PROTEIN ARNA"/>
    <property type="match status" value="1"/>
</dbReference>
<reference evidence="1 2" key="1">
    <citation type="submission" date="2018-03" db="EMBL/GenBank/DDBJ databases">
        <authorList>
            <person name="Guldener U."/>
        </authorList>
    </citation>
    <scope>NUCLEOTIDE SEQUENCE [LARGE SCALE GENOMIC DNA]</scope>
    <source>
        <strain evidence="1 2">NBRC100155</strain>
    </source>
</reference>
<proteinExistence type="predicted"/>
<dbReference type="OrthoDB" id="16464at2759"/>
<dbReference type="PANTHER" id="PTHR43245:SF11">
    <property type="entry name" value="LD23561P"/>
    <property type="match status" value="1"/>
</dbReference>
<evidence type="ECO:0008006" key="3">
    <source>
        <dbReference type="Google" id="ProtNLM"/>
    </source>
</evidence>
<evidence type="ECO:0000313" key="2">
    <source>
        <dbReference type="Proteomes" id="UP000324022"/>
    </source>
</evidence>
<protein>
    <recommendedName>
        <fullName evidence="3">C-3 sterol dehydrogenase</fullName>
    </recommendedName>
</protein>
<dbReference type="InterPro" id="IPR036291">
    <property type="entry name" value="NAD(P)-bd_dom_sf"/>
</dbReference>
<evidence type="ECO:0000313" key="1">
    <source>
        <dbReference type="EMBL" id="SPO22514.1"/>
    </source>
</evidence>
<dbReference type="Proteomes" id="UP000324022">
    <property type="component" value="Unassembled WGS sequence"/>
</dbReference>
<dbReference type="EMBL" id="OOIN01000004">
    <property type="protein sequence ID" value="SPO22514.1"/>
    <property type="molecule type" value="Genomic_DNA"/>
</dbReference>
<accession>A0A5C3DVM3</accession>
<dbReference type="Gene3D" id="3.40.50.720">
    <property type="entry name" value="NAD(P)-binding Rossmann-like Domain"/>
    <property type="match status" value="1"/>
</dbReference>
<sequence>MSAALPAEVSVLILGGTTHLSRPLLKWLLDPSNHDDRSNVEIKHIRLADKYLVSNGTSTTYIEPDTWTALKDPRVEYRQVNLNLASNLSKVYDHPDGDSYDVVFDFTGEGVGQPDVPEELLLERTTKLARSIATESLRRNVKAHIRDTLAFLTVDINASPVKEADIIKPKSARAYWWYEAERAVASVPDLPLAITRSAELVGPFVFHGSIPSRYALGQVYKHLQEPLKFLWGPELRINTIHIDDWCPAAWKLVEWVASRSRSEADQLAGENLPPVRIKDKLQDSLREKVGSDCCPRSETPRAPVFNLVDDTDFNQGKLLRMIGESFQIETGFVNALVNTWARVNLAGVADDINEKHATAIAEIVKRTGIDDVALKGWIDTEMLANQSLAFDNAKIKRIIGWSPKVDVNRERLDEILDRIRELNQFPKRDSVM</sequence>
<dbReference type="SUPFAM" id="SSF51735">
    <property type="entry name" value="NAD(P)-binding Rossmann-fold domains"/>
    <property type="match status" value="1"/>
</dbReference>
<organism evidence="1 2">
    <name type="scientific">Ustilago trichophora</name>
    <dbReference type="NCBI Taxonomy" id="86804"/>
    <lineage>
        <taxon>Eukaryota</taxon>
        <taxon>Fungi</taxon>
        <taxon>Dikarya</taxon>
        <taxon>Basidiomycota</taxon>
        <taxon>Ustilaginomycotina</taxon>
        <taxon>Ustilaginomycetes</taxon>
        <taxon>Ustilaginales</taxon>
        <taxon>Ustilaginaceae</taxon>
        <taxon>Ustilago</taxon>
    </lineage>
</organism>